<name>I0YKL0_COCSC</name>
<proteinExistence type="predicted"/>
<keyword evidence="3" id="KW-1185">Reference proteome</keyword>
<dbReference type="Proteomes" id="UP000007264">
    <property type="component" value="Unassembled WGS sequence"/>
</dbReference>
<organism evidence="2 3">
    <name type="scientific">Coccomyxa subellipsoidea (strain C-169)</name>
    <name type="common">Green microalga</name>
    <dbReference type="NCBI Taxonomy" id="574566"/>
    <lineage>
        <taxon>Eukaryota</taxon>
        <taxon>Viridiplantae</taxon>
        <taxon>Chlorophyta</taxon>
        <taxon>core chlorophytes</taxon>
        <taxon>Trebouxiophyceae</taxon>
        <taxon>Trebouxiophyceae incertae sedis</taxon>
        <taxon>Coccomyxaceae</taxon>
        <taxon>Coccomyxa</taxon>
        <taxon>Coccomyxa subellipsoidea</taxon>
    </lineage>
</organism>
<dbReference type="KEGG" id="csl:COCSUDRAFT_45066"/>
<evidence type="ECO:0000313" key="3">
    <source>
        <dbReference type="Proteomes" id="UP000007264"/>
    </source>
</evidence>
<dbReference type="PROSITE" id="PS51257">
    <property type="entry name" value="PROKAR_LIPOPROTEIN"/>
    <property type="match status" value="1"/>
</dbReference>
<reference evidence="2 3" key="1">
    <citation type="journal article" date="2012" name="Genome Biol.">
        <title>The genome of the polar eukaryotic microalga coccomyxa subellipsoidea reveals traits of cold adaptation.</title>
        <authorList>
            <person name="Blanc G."/>
            <person name="Agarkova I."/>
            <person name="Grimwood J."/>
            <person name="Kuo A."/>
            <person name="Brueggeman A."/>
            <person name="Dunigan D."/>
            <person name="Gurnon J."/>
            <person name="Ladunga I."/>
            <person name="Lindquist E."/>
            <person name="Lucas S."/>
            <person name="Pangilinan J."/>
            <person name="Proschold T."/>
            <person name="Salamov A."/>
            <person name="Schmutz J."/>
            <person name="Weeks D."/>
            <person name="Yamada T."/>
            <person name="Claverie J.M."/>
            <person name="Grigoriev I."/>
            <person name="Van Etten J."/>
            <person name="Lomsadze A."/>
            <person name="Borodovsky M."/>
        </authorList>
    </citation>
    <scope>NUCLEOTIDE SEQUENCE [LARGE SCALE GENOMIC DNA]</scope>
    <source>
        <strain evidence="2 3">C-169</strain>
    </source>
</reference>
<dbReference type="RefSeq" id="XP_005643473.1">
    <property type="nucleotide sequence ID" value="XM_005643416.1"/>
</dbReference>
<dbReference type="AlphaFoldDB" id="I0YKL0"/>
<dbReference type="EMBL" id="AGSI01000021">
    <property type="protein sequence ID" value="EIE18929.1"/>
    <property type="molecule type" value="Genomic_DNA"/>
</dbReference>
<sequence>MRMRTHRTASAALGFLLLTACAHAQYQSQARDSPTVFQHDRPGQPTIDMSHWKKVYAKCTTPTTQTSPTSPIFDTYLADLAATFTAANPLLLAGECKRDQMNNGVAACGYTFDPSDYYRQAITNMDGRPRLTFTSCGIQLDGGNVAASNTCWTDAASTNGEVAVRSALSQTALGPVSFAVTVQDGNPALGGTYVGSITATFTCKYYNPAQLMLPG</sequence>
<feature type="chain" id="PRO_5003637072" evidence="1">
    <location>
        <begin position="25"/>
        <end position="215"/>
    </location>
</feature>
<protein>
    <submittedName>
        <fullName evidence="2">Uncharacterized protein</fullName>
    </submittedName>
</protein>
<keyword evidence="1" id="KW-0732">Signal</keyword>
<dbReference type="OrthoDB" id="10309544at2759"/>
<feature type="signal peptide" evidence="1">
    <location>
        <begin position="1"/>
        <end position="24"/>
    </location>
</feature>
<accession>I0YKL0</accession>
<dbReference type="GeneID" id="17036879"/>
<comment type="caution">
    <text evidence="2">The sequence shown here is derived from an EMBL/GenBank/DDBJ whole genome shotgun (WGS) entry which is preliminary data.</text>
</comment>
<evidence type="ECO:0000256" key="1">
    <source>
        <dbReference type="SAM" id="SignalP"/>
    </source>
</evidence>
<gene>
    <name evidence="2" type="ORF">COCSUDRAFT_45066</name>
</gene>
<evidence type="ECO:0000313" key="2">
    <source>
        <dbReference type="EMBL" id="EIE18929.1"/>
    </source>
</evidence>